<protein>
    <recommendedName>
        <fullName evidence="10">Tr-type G domain-containing protein</fullName>
    </recommendedName>
</protein>
<dbReference type="AlphaFoldDB" id="A0A177T3H5"/>
<evidence type="ECO:0000256" key="3">
    <source>
        <dbReference type="ARBA" id="ARBA00022792"/>
    </source>
</evidence>
<dbReference type="Gene3D" id="3.30.70.870">
    <property type="entry name" value="Elongation Factor G (Translational Gtpase), domain 3"/>
    <property type="match status" value="1"/>
</dbReference>
<dbReference type="InterPro" id="IPR038363">
    <property type="entry name" value="LepA_C_sf"/>
</dbReference>
<dbReference type="InterPro" id="IPR009000">
    <property type="entry name" value="Transl_B-barrel_sf"/>
</dbReference>
<feature type="domain" description="Tr-type G" evidence="10">
    <location>
        <begin position="51"/>
        <end position="237"/>
    </location>
</feature>
<dbReference type="Gene3D" id="3.40.50.300">
    <property type="entry name" value="P-loop containing nucleotide triphosphate hydrolases"/>
    <property type="match status" value="1"/>
</dbReference>
<dbReference type="InterPro" id="IPR005225">
    <property type="entry name" value="Small_GTP-bd"/>
</dbReference>
<dbReference type="Pfam" id="PF03144">
    <property type="entry name" value="GTP_EFTU_D2"/>
    <property type="match status" value="1"/>
</dbReference>
<dbReference type="GO" id="GO:0005525">
    <property type="term" value="F:GTP binding"/>
    <property type="evidence" value="ECO:0007669"/>
    <property type="project" value="UniProtKB-UniRule"/>
</dbReference>
<name>A0A177T3H5_9BASI</name>
<feature type="binding site" evidence="9">
    <location>
        <begin position="60"/>
        <end position="67"/>
    </location>
    <ligand>
        <name>GTP</name>
        <dbReference type="ChEBI" id="CHEBI:37565"/>
    </ligand>
</feature>
<dbReference type="PANTHER" id="PTHR43512:SF7">
    <property type="entry name" value="TRANSLATION FACTOR GUF1, MITOCHONDRIAL"/>
    <property type="match status" value="1"/>
</dbReference>
<dbReference type="InterPro" id="IPR027417">
    <property type="entry name" value="P-loop_NTPase"/>
</dbReference>
<dbReference type="SUPFAM" id="SSF54980">
    <property type="entry name" value="EF-G C-terminal domain-like"/>
    <property type="match status" value="2"/>
</dbReference>
<dbReference type="InterPro" id="IPR013842">
    <property type="entry name" value="LepA_CTD"/>
</dbReference>
<dbReference type="NCBIfam" id="TIGR01393">
    <property type="entry name" value="lepA"/>
    <property type="match status" value="1"/>
</dbReference>
<gene>
    <name evidence="11" type="ORF">A4X13_0g8745</name>
</gene>
<dbReference type="GO" id="GO:0005743">
    <property type="term" value="C:mitochondrial inner membrane"/>
    <property type="evidence" value="ECO:0007669"/>
    <property type="project" value="UniProtKB-SubCell"/>
</dbReference>
<dbReference type="CDD" id="cd03709">
    <property type="entry name" value="lepA_C"/>
    <property type="match status" value="1"/>
</dbReference>
<organism evidence="11 12">
    <name type="scientific">Tilletia indica</name>
    <dbReference type="NCBI Taxonomy" id="43049"/>
    <lineage>
        <taxon>Eukaryota</taxon>
        <taxon>Fungi</taxon>
        <taxon>Dikarya</taxon>
        <taxon>Basidiomycota</taxon>
        <taxon>Ustilaginomycotina</taxon>
        <taxon>Exobasidiomycetes</taxon>
        <taxon>Tilletiales</taxon>
        <taxon>Tilletiaceae</taxon>
        <taxon>Tilletia</taxon>
    </lineage>
</organism>
<dbReference type="EMBL" id="LWDF02001748">
    <property type="protein sequence ID" value="KAE8237545.1"/>
    <property type="molecule type" value="Genomic_DNA"/>
</dbReference>
<dbReference type="InterPro" id="IPR031157">
    <property type="entry name" value="G_TR_CS"/>
</dbReference>
<evidence type="ECO:0000313" key="11">
    <source>
        <dbReference type="EMBL" id="KAE8237545.1"/>
    </source>
</evidence>
<dbReference type="GO" id="GO:0045727">
    <property type="term" value="P:positive regulation of translation"/>
    <property type="evidence" value="ECO:0007669"/>
    <property type="project" value="UniProtKB-UniRule"/>
</dbReference>
<feature type="binding site" evidence="9">
    <location>
        <begin position="181"/>
        <end position="184"/>
    </location>
    <ligand>
        <name>GTP</name>
        <dbReference type="ChEBI" id="CHEBI:37565"/>
    </ligand>
</feature>
<keyword evidence="6 9" id="KW-0496">Mitochondrion</keyword>
<evidence type="ECO:0000259" key="10">
    <source>
        <dbReference type="PROSITE" id="PS51722"/>
    </source>
</evidence>
<dbReference type="SUPFAM" id="SSF52540">
    <property type="entry name" value="P-loop containing nucleoside triphosphate hydrolases"/>
    <property type="match status" value="1"/>
</dbReference>
<dbReference type="Gene3D" id="2.40.30.10">
    <property type="entry name" value="Translation factors"/>
    <property type="match status" value="1"/>
</dbReference>
<dbReference type="Pfam" id="PF06421">
    <property type="entry name" value="LepA_C"/>
    <property type="match status" value="1"/>
</dbReference>
<keyword evidence="3 9" id="KW-0999">Mitochondrion inner membrane</keyword>
<dbReference type="FunFam" id="3.30.70.870:FF:000004">
    <property type="entry name" value="Translation factor GUF1, mitochondrial"/>
    <property type="match status" value="1"/>
</dbReference>
<dbReference type="Gene3D" id="3.30.70.2570">
    <property type="entry name" value="Elongation factor 4, C-terminal domain"/>
    <property type="match status" value="1"/>
</dbReference>
<keyword evidence="4 9" id="KW-0378">Hydrolase</keyword>
<reference evidence="11" key="2">
    <citation type="journal article" date="2019" name="IMA Fungus">
        <title>Genome sequencing and comparison of five Tilletia species to identify candidate genes for the detection of regulated species infecting wheat.</title>
        <authorList>
            <person name="Nguyen H.D.T."/>
            <person name="Sultana T."/>
            <person name="Kesanakurti P."/>
            <person name="Hambleton S."/>
        </authorList>
    </citation>
    <scope>NUCLEOTIDE SEQUENCE</scope>
    <source>
        <strain evidence="11">DAOMC 236416</strain>
    </source>
</reference>
<evidence type="ECO:0000256" key="5">
    <source>
        <dbReference type="ARBA" id="ARBA00022917"/>
    </source>
</evidence>
<dbReference type="SUPFAM" id="SSF50447">
    <property type="entry name" value="Translation proteins"/>
    <property type="match status" value="1"/>
</dbReference>
<reference evidence="11" key="1">
    <citation type="submission" date="2016-04" db="EMBL/GenBank/DDBJ databases">
        <authorList>
            <person name="Nguyen H.D."/>
            <person name="Samba Siva P."/>
            <person name="Cullis J."/>
            <person name="Levesque C.A."/>
            <person name="Hambleton S."/>
        </authorList>
    </citation>
    <scope>NUCLEOTIDE SEQUENCE</scope>
    <source>
        <strain evidence="11">DAOMC 236416</strain>
    </source>
</reference>
<dbReference type="Gene3D" id="3.30.70.240">
    <property type="match status" value="1"/>
</dbReference>
<keyword evidence="2 9" id="KW-0547">Nucleotide-binding</keyword>
<comment type="subcellular location">
    <subcellularLocation>
        <location evidence="9">Mitochondrion inner membrane</location>
        <topology evidence="9">Peripheral membrane protein</topology>
        <orientation evidence="9">Matrix side</orientation>
    </subcellularLocation>
</comment>
<dbReference type="InterPro" id="IPR000795">
    <property type="entry name" value="T_Tr_GTP-bd_dom"/>
</dbReference>
<evidence type="ECO:0000256" key="2">
    <source>
        <dbReference type="ARBA" id="ARBA00022741"/>
    </source>
</evidence>
<comment type="catalytic activity">
    <reaction evidence="9">
        <text>GTP + H2O = GDP + phosphate + H(+)</text>
        <dbReference type="Rhea" id="RHEA:19669"/>
        <dbReference type="ChEBI" id="CHEBI:15377"/>
        <dbReference type="ChEBI" id="CHEBI:15378"/>
        <dbReference type="ChEBI" id="CHEBI:37565"/>
        <dbReference type="ChEBI" id="CHEBI:43474"/>
        <dbReference type="ChEBI" id="CHEBI:58189"/>
        <dbReference type="EC" id="3.6.5.n1"/>
    </reaction>
</comment>
<dbReference type="GO" id="GO:0006412">
    <property type="term" value="P:translation"/>
    <property type="evidence" value="ECO:0007669"/>
    <property type="project" value="UniProtKB-KW"/>
</dbReference>
<dbReference type="HAMAP" id="MF_00071">
    <property type="entry name" value="LepA"/>
    <property type="match status" value="1"/>
</dbReference>
<dbReference type="GO" id="GO:0097177">
    <property type="term" value="F:mitochondrial ribosome binding"/>
    <property type="evidence" value="ECO:0007669"/>
    <property type="project" value="TreeGrafter"/>
</dbReference>
<dbReference type="PANTHER" id="PTHR43512">
    <property type="entry name" value="TRANSLATION FACTOR GUF1-RELATED"/>
    <property type="match status" value="1"/>
</dbReference>
<keyword evidence="8 9" id="KW-0472">Membrane</keyword>
<comment type="similarity">
    <text evidence="9">Belongs to the GTP-binding elongation factor family. LepA subfamily.</text>
</comment>
<keyword evidence="12" id="KW-1185">Reference proteome</keyword>
<comment type="function">
    <text evidence="9">Promotes mitochondrial protein synthesis. May act as a fidelity factor of the translation reaction, by catalyzing a one-codon backward translocation of tRNAs on improperly translocated ribosomes. Binds to mitochondrial ribosomes in a GTP-dependent manner.</text>
</comment>
<dbReference type="Proteomes" id="UP000077521">
    <property type="component" value="Unassembled WGS sequence"/>
</dbReference>
<sequence length="681" mass="74779">MAAATVGTAVGCARLFLSPARLSSSRRWWSESASLPKRRRTISTTPTFDRLEPRSFSICAHIDHGKSTLADRILELTNTIPRNAANRQVLDTLKVERERGITVKSQAVSMLYTSPSTQKQYLLNLIDTPGHVDFAWEVSRSLAACQVALFVIDATQGVQAQSISVFRIAKSLNLHIIPILNKIDMPAADIQKCTDQLRNLLGIDLDAHPPICISAKTGQGVDDVLQAIVDRTESVPGAQEGAIEERDGPGFRALVFDSWFDHFRGVVALVSVKDGAVRKGDRIASSFTGKKYEVIELSINHPTPVKVPILRKGQVGMIVANMKNIEDAEIGDTFHLAHETVEPLEAFEATTPMVFAGIFPIDSTEWPKLEDSLRRLTLNDRSIALTRDSSLALGQGARLGFLGTLHLSVFRQRLEDEFGQRIIVTAPSVPYRLTYADGSTQVISNPAEFPDEKTNATLGQKKRVVQVEEPMVRGILACPHEYVGAMMELCAEHRGQQLDTSVADFTSSNSTATDAPVMLEMTYTLPLGEIATTFFDSLKSRSKGYATFSYSPDGYAPADIVKLSMLVAGARVDALDICLDRSKAVSAGREWVKRLKDVVPRQQFEVAVQATVGGKIVARETVAAYRKDVTAGLYGGHYDRKLKHLKKQKAGKARLKEVGLGRVSVPHEKFVQLLDTRSGER</sequence>
<dbReference type="InterPro" id="IPR006297">
    <property type="entry name" value="EF-4"/>
</dbReference>
<comment type="similarity">
    <text evidence="1">Belongs to the TRAFAC class translation factor GTPase superfamily. Classic translation factor GTPase family. LepA subfamily.</text>
</comment>
<dbReference type="PROSITE" id="PS51722">
    <property type="entry name" value="G_TR_2"/>
    <property type="match status" value="1"/>
</dbReference>
<evidence type="ECO:0000256" key="9">
    <source>
        <dbReference type="HAMAP-Rule" id="MF_03137"/>
    </source>
</evidence>
<dbReference type="FunFam" id="3.30.70.2570:FF:000001">
    <property type="entry name" value="Translation factor GUF1, mitochondrial"/>
    <property type="match status" value="1"/>
</dbReference>
<dbReference type="Pfam" id="PF00679">
    <property type="entry name" value="EFG_C"/>
    <property type="match status" value="1"/>
</dbReference>
<dbReference type="CDD" id="cd03699">
    <property type="entry name" value="EF4_II"/>
    <property type="match status" value="1"/>
</dbReference>
<evidence type="ECO:0000313" key="12">
    <source>
        <dbReference type="Proteomes" id="UP000077521"/>
    </source>
</evidence>
<dbReference type="InterPro" id="IPR000640">
    <property type="entry name" value="EFG_V-like"/>
</dbReference>
<dbReference type="InterPro" id="IPR035647">
    <property type="entry name" value="EFG_III/V"/>
</dbReference>
<dbReference type="FunFam" id="3.30.70.240:FF:000007">
    <property type="entry name" value="Translation factor GUF1, mitochondrial"/>
    <property type="match status" value="1"/>
</dbReference>
<keyword evidence="7 9" id="KW-0342">GTP-binding</keyword>
<dbReference type="Pfam" id="PF00009">
    <property type="entry name" value="GTP_EFTU"/>
    <property type="match status" value="1"/>
</dbReference>
<proteinExistence type="inferred from homology"/>
<dbReference type="GO" id="GO:0005759">
    <property type="term" value="C:mitochondrial matrix"/>
    <property type="evidence" value="ECO:0007669"/>
    <property type="project" value="UniProtKB-UniRule"/>
</dbReference>
<evidence type="ECO:0000256" key="6">
    <source>
        <dbReference type="ARBA" id="ARBA00023128"/>
    </source>
</evidence>
<dbReference type="InterPro" id="IPR035654">
    <property type="entry name" value="LepA_IV"/>
</dbReference>
<evidence type="ECO:0000256" key="4">
    <source>
        <dbReference type="ARBA" id="ARBA00022801"/>
    </source>
</evidence>
<dbReference type="FunFam" id="2.40.30.10:FF:000015">
    <property type="entry name" value="Translation factor GUF1, mitochondrial"/>
    <property type="match status" value="1"/>
</dbReference>
<dbReference type="NCBIfam" id="TIGR00231">
    <property type="entry name" value="small_GTP"/>
    <property type="match status" value="1"/>
</dbReference>
<comment type="caution">
    <text evidence="11">The sequence shown here is derived from an EMBL/GenBank/DDBJ whole genome shotgun (WGS) entry which is preliminary data.</text>
</comment>
<evidence type="ECO:0000256" key="8">
    <source>
        <dbReference type="ARBA" id="ARBA00023136"/>
    </source>
</evidence>
<evidence type="ECO:0000256" key="7">
    <source>
        <dbReference type="ARBA" id="ARBA00023134"/>
    </source>
</evidence>
<dbReference type="PRINTS" id="PR00315">
    <property type="entry name" value="ELONGATNFCT"/>
</dbReference>
<dbReference type="PROSITE" id="PS00301">
    <property type="entry name" value="G_TR_1"/>
    <property type="match status" value="1"/>
</dbReference>
<dbReference type="GO" id="GO:0003924">
    <property type="term" value="F:GTPase activity"/>
    <property type="evidence" value="ECO:0007669"/>
    <property type="project" value="UniProtKB-UniRule"/>
</dbReference>
<accession>A0A177T3H5</accession>
<evidence type="ECO:0000256" key="1">
    <source>
        <dbReference type="ARBA" id="ARBA00005454"/>
    </source>
</evidence>
<keyword evidence="5 9" id="KW-0648">Protein biosynthesis</keyword>
<dbReference type="InterPro" id="IPR004161">
    <property type="entry name" value="EFTu-like_2"/>
</dbReference>
<feature type="binding site" evidence="9">
    <location>
        <begin position="127"/>
        <end position="131"/>
    </location>
    <ligand>
        <name>GTP</name>
        <dbReference type="ChEBI" id="CHEBI:37565"/>
    </ligand>
</feature>